<keyword evidence="3" id="KW-1185">Reference proteome</keyword>
<dbReference type="GO" id="GO:0035438">
    <property type="term" value="F:cyclic-di-GMP binding"/>
    <property type="evidence" value="ECO:0007669"/>
    <property type="project" value="InterPro"/>
</dbReference>
<gene>
    <name evidence="2" type="ORF">SAMN05216360_10629</name>
</gene>
<protein>
    <submittedName>
        <fullName evidence="2">PilZ domain-containing protein</fullName>
    </submittedName>
</protein>
<sequence length="95" mass="10632">MSRNAKLSSRSVERRGTTRQPTALLAFALHPDGTRFPCQVRNISDRGAMLEFLGSHAPVVENAFDLVLTDAKVRYAVKVVWRKEKTAGVLFCLEE</sequence>
<name>A0A1G9YZC0_9HYPH</name>
<dbReference type="Proteomes" id="UP000198704">
    <property type="component" value="Unassembled WGS sequence"/>
</dbReference>
<organism evidence="2 3">
    <name type="scientific">Methylobacterium phyllostachyos</name>
    <dbReference type="NCBI Taxonomy" id="582672"/>
    <lineage>
        <taxon>Bacteria</taxon>
        <taxon>Pseudomonadati</taxon>
        <taxon>Pseudomonadota</taxon>
        <taxon>Alphaproteobacteria</taxon>
        <taxon>Hyphomicrobiales</taxon>
        <taxon>Methylobacteriaceae</taxon>
        <taxon>Methylobacterium</taxon>
    </lineage>
</organism>
<proteinExistence type="predicted"/>
<dbReference type="RefSeq" id="WP_091715744.1">
    <property type="nucleotide sequence ID" value="NZ_FNHS01000006.1"/>
</dbReference>
<dbReference type="EMBL" id="FNHS01000006">
    <property type="protein sequence ID" value="SDN14277.1"/>
    <property type="molecule type" value="Genomic_DNA"/>
</dbReference>
<accession>A0A1G9YZC0</accession>
<dbReference type="Pfam" id="PF07238">
    <property type="entry name" value="PilZ"/>
    <property type="match status" value="1"/>
</dbReference>
<dbReference type="SUPFAM" id="SSF141371">
    <property type="entry name" value="PilZ domain-like"/>
    <property type="match status" value="1"/>
</dbReference>
<feature type="domain" description="PilZ" evidence="1">
    <location>
        <begin position="14"/>
        <end position="90"/>
    </location>
</feature>
<dbReference type="Gene3D" id="2.40.10.220">
    <property type="entry name" value="predicted glycosyltransferase like domains"/>
    <property type="match status" value="1"/>
</dbReference>
<dbReference type="OrthoDB" id="7188320at2"/>
<evidence type="ECO:0000259" key="1">
    <source>
        <dbReference type="Pfam" id="PF07238"/>
    </source>
</evidence>
<evidence type="ECO:0000313" key="3">
    <source>
        <dbReference type="Proteomes" id="UP000198704"/>
    </source>
</evidence>
<reference evidence="3" key="1">
    <citation type="submission" date="2016-10" db="EMBL/GenBank/DDBJ databases">
        <authorList>
            <person name="Varghese N."/>
            <person name="Submissions S."/>
        </authorList>
    </citation>
    <scope>NUCLEOTIDE SEQUENCE [LARGE SCALE GENOMIC DNA]</scope>
    <source>
        <strain evidence="3">BL47</strain>
    </source>
</reference>
<dbReference type="AlphaFoldDB" id="A0A1G9YZC0"/>
<dbReference type="InterPro" id="IPR009875">
    <property type="entry name" value="PilZ_domain"/>
</dbReference>
<evidence type="ECO:0000313" key="2">
    <source>
        <dbReference type="EMBL" id="SDN14277.1"/>
    </source>
</evidence>